<dbReference type="Proteomes" id="UP000076738">
    <property type="component" value="Unassembled WGS sequence"/>
</dbReference>
<reference evidence="2 3" key="1">
    <citation type="journal article" date="2016" name="Mol. Biol. Evol.">
        <title>Comparative Genomics of Early-Diverging Mushroom-Forming Fungi Provides Insights into the Origins of Lignocellulose Decay Capabilities.</title>
        <authorList>
            <person name="Nagy L.G."/>
            <person name="Riley R."/>
            <person name="Tritt A."/>
            <person name="Adam C."/>
            <person name="Daum C."/>
            <person name="Floudas D."/>
            <person name="Sun H."/>
            <person name="Yadav J.S."/>
            <person name="Pangilinan J."/>
            <person name="Larsson K.H."/>
            <person name="Matsuura K."/>
            <person name="Barry K."/>
            <person name="Labutti K."/>
            <person name="Kuo R."/>
            <person name="Ohm R.A."/>
            <person name="Bhattacharya S.S."/>
            <person name="Shirouzu T."/>
            <person name="Yoshinaga Y."/>
            <person name="Martin F.M."/>
            <person name="Grigoriev I.V."/>
            <person name="Hibbett D.S."/>
        </authorList>
    </citation>
    <scope>NUCLEOTIDE SEQUENCE [LARGE SCALE GENOMIC DNA]</scope>
    <source>
        <strain evidence="2 3">TUFC12733</strain>
    </source>
</reference>
<protein>
    <submittedName>
        <fullName evidence="2">Uncharacterized protein</fullName>
    </submittedName>
</protein>
<accession>A0A167FW47</accession>
<evidence type="ECO:0000313" key="2">
    <source>
        <dbReference type="EMBL" id="KZO89907.1"/>
    </source>
</evidence>
<evidence type="ECO:0000313" key="3">
    <source>
        <dbReference type="Proteomes" id="UP000076738"/>
    </source>
</evidence>
<gene>
    <name evidence="2" type="ORF">CALVIDRAFT_592973</name>
</gene>
<feature type="coiled-coil region" evidence="1">
    <location>
        <begin position="130"/>
        <end position="161"/>
    </location>
</feature>
<proteinExistence type="predicted"/>
<organism evidence="2 3">
    <name type="scientific">Calocera viscosa (strain TUFC12733)</name>
    <dbReference type="NCBI Taxonomy" id="1330018"/>
    <lineage>
        <taxon>Eukaryota</taxon>
        <taxon>Fungi</taxon>
        <taxon>Dikarya</taxon>
        <taxon>Basidiomycota</taxon>
        <taxon>Agaricomycotina</taxon>
        <taxon>Dacrymycetes</taxon>
        <taxon>Dacrymycetales</taxon>
        <taxon>Dacrymycetaceae</taxon>
        <taxon>Calocera</taxon>
    </lineage>
</organism>
<keyword evidence="3" id="KW-1185">Reference proteome</keyword>
<sequence>MSPRRASARGFDWQARPGRTDIMDYKAVGPKHAPLLLVKGAPDGGIICTWHEGHSKHYFIVDKENSKYILLKNGDVNPFNRNLVFFSDTARAGRDNGEGKWVSKEEYGAGNCIVIDERANAPPDGVGQLVQQLRESIEQDRNAMREERDDFRRQITTLQTQVDSVSRATETAQAAAIERVTELETRAESLATERDVAVKQNENLAKQLQTLNTHMKILTAFSKKTQQERVAMQKDSKSLSGRLQTLQERFDTLASSSTHNVNNVKKEMDAARKSILDDVKQIIETQAPLLLKEGADMFSAASADLINKGLESTNAILDLKGWAERVKVTLSGVANLPSEVKSLSSRVLEVETGLMNSHKFSSEKLAEQQEGLKNFSELIDQRFSAFETEIGTVRDRALRTGAGTPLQDMGATVGHPTMAQGVAANDLMKEVNNIRTMMVGIATEQNETRELTAKIDKANSRSVQTHTRLDDLVTDIQWHQKILQGLGDQVESILGRVEATEKEARGADRMAKEVEDTLLAPDGLWDKVHKQGVSLETLLTRTDDMNRTMAQSTVHISALQQSLSRPSTDHIQVAADQISASVANEIDLHWKKVQILVKEELGLLKKDVELAFTALGFAKAMAGAVENQGVL</sequence>
<dbReference type="EMBL" id="KV417359">
    <property type="protein sequence ID" value="KZO89907.1"/>
    <property type="molecule type" value="Genomic_DNA"/>
</dbReference>
<keyword evidence="1" id="KW-0175">Coiled coil</keyword>
<dbReference type="AlphaFoldDB" id="A0A167FW47"/>
<evidence type="ECO:0000256" key="1">
    <source>
        <dbReference type="SAM" id="Coils"/>
    </source>
</evidence>
<name>A0A167FW47_CALVF</name>